<dbReference type="GO" id="GO:0003700">
    <property type="term" value="F:DNA-binding transcription factor activity"/>
    <property type="evidence" value="ECO:0007669"/>
    <property type="project" value="InterPro"/>
</dbReference>
<dbReference type="GO" id="GO:0005634">
    <property type="term" value="C:nucleus"/>
    <property type="evidence" value="ECO:0007669"/>
    <property type="project" value="UniProtKB-SubCell"/>
</dbReference>
<dbReference type="FunFam" id="3.30.160.60:FF:002425">
    <property type="entry name" value="Zinc finger protein STAMENLESS 1"/>
    <property type="match status" value="1"/>
</dbReference>
<dbReference type="Proteomes" id="UP000823749">
    <property type="component" value="Chromosome 9"/>
</dbReference>
<evidence type="ECO:0000256" key="6">
    <source>
        <dbReference type="ARBA" id="ARBA00022833"/>
    </source>
</evidence>
<keyword evidence="13" id="KW-1185">Reference proteome</keyword>
<dbReference type="GO" id="GO:0048653">
    <property type="term" value="P:anther development"/>
    <property type="evidence" value="ECO:0007669"/>
    <property type="project" value="UniProtKB-ARBA"/>
</dbReference>
<feature type="compositionally biased region" description="Polar residues" evidence="9">
    <location>
        <begin position="293"/>
        <end position="302"/>
    </location>
</feature>
<accession>A0AAV6IUB7</accession>
<dbReference type="InterPro" id="IPR045320">
    <property type="entry name" value="JAGGED/SL1-like"/>
</dbReference>
<keyword evidence="7" id="KW-0539">Nucleus</keyword>
<evidence type="ECO:0000256" key="7">
    <source>
        <dbReference type="ARBA" id="ARBA00023242"/>
    </source>
</evidence>
<dbReference type="AlphaFoldDB" id="A0AAV6IUB7"/>
<evidence type="ECO:0000313" key="13">
    <source>
        <dbReference type="Proteomes" id="UP000823749"/>
    </source>
</evidence>
<feature type="region of interest" description="Disordered" evidence="9">
    <location>
        <begin position="257"/>
        <end position="302"/>
    </location>
</feature>
<keyword evidence="10" id="KW-0732">Signal</keyword>
<evidence type="ECO:0000256" key="10">
    <source>
        <dbReference type="SAM" id="SignalP"/>
    </source>
</evidence>
<feature type="domain" description="C2H2-type" evidence="11">
    <location>
        <begin position="89"/>
        <end position="116"/>
    </location>
</feature>
<comment type="subcellular location">
    <subcellularLocation>
        <location evidence="1">Nucleus</location>
    </subcellularLocation>
</comment>
<evidence type="ECO:0000256" key="9">
    <source>
        <dbReference type="SAM" id="MobiDB-lite"/>
    </source>
</evidence>
<feature type="chain" id="PRO_5043686420" description="C2H2-type domain-containing protein" evidence="10">
    <location>
        <begin position="24"/>
        <end position="302"/>
    </location>
</feature>
<dbReference type="SUPFAM" id="SSF57667">
    <property type="entry name" value="beta-beta-alpha zinc fingers"/>
    <property type="match status" value="1"/>
</dbReference>
<evidence type="ECO:0000256" key="3">
    <source>
        <dbReference type="ARBA" id="ARBA00022723"/>
    </source>
</evidence>
<keyword evidence="3" id="KW-0479">Metal-binding</keyword>
<sequence length="302" mass="32669">MYVSLSPHNLLLFLLLSLSLSLSKLFYLSLCDFVLIRRPEGNPLDLNNFPEDSTRDGKQVATEDTSSSAGYRRKKSGGKEGKDESGKVYECRFCSLKFCKSQALGGHMNRHRQERETETLNRARQLVFSNDNLAAQAHVLPHHLGGQAIPHGGYHQAGNIGDPTLPFRPVYPTTRLFPGSPSTILPPPPPHQASYMYTSPSYPTQYSPHGHHPANDYFLGHVLSGNNQYGSPNHNYAAAAPRDSSYTCIGAPVGHAFPPGGDGGGGERGSDVAASSGGRGGGRDVSLQHLDPASNNRFQDGF</sequence>
<evidence type="ECO:0000256" key="5">
    <source>
        <dbReference type="ARBA" id="ARBA00022782"/>
    </source>
</evidence>
<feature type="region of interest" description="Disordered" evidence="9">
    <location>
        <begin position="45"/>
        <end position="85"/>
    </location>
</feature>
<dbReference type="EMBL" id="JACTNZ010000009">
    <property type="protein sequence ID" value="KAG5532422.1"/>
    <property type="molecule type" value="Genomic_DNA"/>
</dbReference>
<dbReference type="GO" id="GO:0030154">
    <property type="term" value="P:cell differentiation"/>
    <property type="evidence" value="ECO:0007669"/>
    <property type="project" value="UniProtKB-KW"/>
</dbReference>
<name>A0AAV6IUB7_9ERIC</name>
<protein>
    <recommendedName>
        <fullName evidence="11">C2H2-type domain-containing protein</fullName>
    </recommendedName>
</protein>
<dbReference type="Gene3D" id="3.30.160.60">
    <property type="entry name" value="Classic Zinc Finger"/>
    <property type="match status" value="1"/>
</dbReference>
<reference evidence="12" key="1">
    <citation type="submission" date="2020-08" db="EMBL/GenBank/DDBJ databases">
        <title>Plant Genome Project.</title>
        <authorList>
            <person name="Zhang R.-G."/>
        </authorList>
    </citation>
    <scope>NUCLEOTIDE SEQUENCE</scope>
    <source>
        <strain evidence="12">WSP0</strain>
        <tissue evidence="12">Leaf</tissue>
    </source>
</reference>
<keyword evidence="5" id="KW-0221">Differentiation</keyword>
<dbReference type="InterPro" id="IPR013087">
    <property type="entry name" value="Znf_C2H2_type"/>
</dbReference>
<dbReference type="InterPro" id="IPR036236">
    <property type="entry name" value="Znf_C2H2_sf"/>
</dbReference>
<gene>
    <name evidence="12" type="ORF">RHGRI_026903</name>
</gene>
<evidence type="ECO:0000313" key="12">
    <source>
        <dbReference type="EMBL" id="KAG5532422.1"/>
    </source>
</evidence>
<proteinExistence type="predicted"/>
<keyword evidence="6" id="KW-0862">Zinc</keyword>
<dbReference type="PANTHER" id="PTHR45730:SF32">
    <property type="entry name" value="ZINC FINGER PROTEIN JAGGED"/>
    <property type="match status" value="1"/>
</dbReference>
<dbReference type="GO" id="GO:0048440">
    <property type="term" value="P:carpel development"/>
    <property type="evidence" value="ECO:0007669"/>
    <property type="project" value="UniProtKB-ARBA"/>
</dbReference>
<evidence type="ECO:0000259" key="11">
    <source>
        <dbReference type="PROSITE" id="PS50157"/>
    </source>
</evidence>
<evidence type="ECO:0000256" key="4">
    <source>
        <dbReference type="ARBA" id="ARBA00022771"/>
    </source>
</evidence>
<dbReference type="PROSITE" id="PS50157">
    <property type="entry name" value="ZINC_FINGER_C2H2_2"/>
    <property type="match status" value="1"/>
</dbReference>
<evidence type="ECO:0000256" key="1">
    <source>
        <dbReference type="ARBA" id="ARBA00004123"/>
    </source>
</evidence>
<keyword evidence="2" id="KW-0217">Developmental protein</keyword>
<evidence type="ECO:0000256" key="2">
    <source>
        <dbReference type="ARBA" id="ARBA00022473"/>
    </source>
</evidence>
<comment type="caution">
    <text evidence="12">The sequence shown here is derived from an EMBL/GenBank/DDBJ whole genome shotgun (WGS) entry which is preliminary data.</text>
</comment>
<evidence type="ECO:0000256" key="8">
    <source>
        <dbReference type="PROSITE-ProRule" id="PRU00042"/>
    </source>
</evidence>
<keyword evidence="4 8" id="KW-0863">Zinc-finger</keyword>
<dbReference type="PROSITE" id="PS00028">
    <property type="entry name" value="ZINC_FINGER_C2H2_1"/>
    <property type="match status" value="1"/>
</dbReference>
<organism evidence="12 13">
    <name type="scientific">Rhododendron griersonianum</name>
    <dbReference type="NCBI Taxonomy" id="479676"/>
    <lineage>
        <taxon>Eukaryota</taxon>
        <taxon>Viridiplantae</taxon>
        <taxon>Streptophyta</taxon>
        <taxon>Embryophyta</taxon>
        <taxon>Tracheophyta</taxon>
        <taxon>Spermatophyta</taxon>
        <taxon>Magnoliopsida</taxon>
        <taxon>eudicotyledons</taxon>
        <taxon>Gunneridae</taxon>
        <taxon>Pentapetalae</taxon>
        <taxon>asterids</taxon>
        <taxon>Ericales</taxon>
        <taxon>Ericaceae</taxon>
        <taxon>Ericoideae</taxon>
        <taxon>Rhodoreae</taxon>
        <taxon>Rhododendron</taxon>
    </lineage>
</organism>
<dbReference type="PANTHER" id="PTHR45730">
    <property type="entry name" value="ZINC FINGER PROTEIN JAGGED"/>
    <property type="match status" value="1"/>
</dbReference>
<dbReference type="GO" id="GO:0008270">
    <property type="term" value="F:zinc ion binding"/>
    <property type="evidence" value="ECO:0007669"/>
    <property type="project" value="UniProtKB-KW"/>
</dbReference>
<feature type="signal peptide" evidence="10">
    <location>
        <begin position="1"/>
        <end position="23"/>
    </location>
</feature>